<dbReference type="CDD" id="cd06102">
    <property type="entry name" value="citrate_synt_like_2"/>
    <property type="match status" value="1"/>
</dbReference>
<evidence type="ECO:0000256" key="3">
    <source>
        <dbReference type="ARBA" id="ARBA00012972"/>
    </source>
</evidence>
<dbReference type="PANTHER" id="PTHR11739">
    <property type="entry name" value="CITRATE SYNTHASE"/>
    <property type="match status" value="1"/>
</dbReference>
<dbReference type="PRINTS" id="PR00143">
    <property type="entry name" value="CITRTSNTHASE"/>
</dbReference>
<dbReference type="PANTHER" id="PTHR11739:SF4">
    <property type="entry name" value="CITRATE SYNTHASE, PEROXISOMAL"/>
    <property type="match status" value="1"/>
</dbReference>
<evidence type="ECO:0000256" key="2">
    <source>
        <dbReference type="ARBA" id="ARBA00010566"/>
    </source>
</evidence>
<keyword evidence="4" id="KW-0808">Transferase</keyword>
<dbReference type="EMBL" id="JAOXML010000003">
    <property type="protein sequence ID" value="MCV4376118.1"/>
    <property type="molecule type" value="Genomic_DNA"/>
</dbReference>
<dbReference type="Pfam" id="PF00285">
    <property type="entry name" value="Citrate_synt"/>
    <property type="match status" value="1"/>
</dbReference>
<evidence type="ECO:0000313" key="6">
    <source>
        <dbReference type="Proteomes" id="UP001207294"/>
    </source>
</evidence>
<proteinExistence type="inferred from homology"/>
<accession>A0ABT3BTD7</accession>
<dbReference type="RefSeq" id="WP_122372892.1">
    <property type="nucleotide sequence ID" value="NZ_JAOXME010000001.1"/>
</dbReference>
<comment type="pathway">
    <text evidence="1">Carbohydrate metabolism; tricarboxylic acid cycle; isocitrate from oxaloacetate: step 1/2.</text>
</comment>
<comment type="caution">
    <text evidence="5">The sequence shown here is derived from an EMBL/GenBank/DDBJ whole genome shotgun (WGS) entry which is preliminary data.</text>
</comment>
<evidence type="ECO:0000256" key="4">
    <source>
        <dbReference type="ARBA" id="ARBA00022679"/>
    </source>
</evidence>
<evidence type="ECO:0000256" key="1">
    <source>
        <dbReference type="ARBA" id="ARBA00004751"/>
    </source>
</evidence>
<dbReference type="InterPro" id="IPR036969">
    <property type="entry name" value="Citrate_synthase_sf"/>
</dbReference>
<dbReference type="InterPro" id="IPR016143">
    <property type="entry name" value="Citrate_synth-like_sm_a-sub"/>
</dbReference>
<dbReference type="Gene3D" id="1.10.230.10">
    <property type="entry name" value="Cytochrome P450-Terp, domain 2"/>
    <property type="match status" value="1"/>
</dbReference>
<dbReference type="InterPro" id="IPR002020">
    <property type="entry name" value="Citrate_synthase"/>
</dbReference>
<name>A0ABT3BTD7_9PSED</name>
<evidence type="ECO:0000313" key="5">
    <source>
        <dbReference type="EMBL" id="MCV4376118.1"/>
    </source>
</evidence>
<dbReference type="Proteomes" id="UP001207294">
    <property type="component" value="Unassembled WGS sequence"/>
</dbReference>
<organism evidence="5 6">
    <name type="scientific">Pseudomonas capsici</name>
    <dbReference type="NCBI Taxonomy" id="2810614"/>
    <lineage>
        <taxon>Bacteria</taxon>
        <taxon>Pseudomonadati</taxon>
        <taxon>Pseudomonadota</taxon>
        <taxon>Gammaproteobacteria</taxon>
        <taxon>Pseudomonadales</taxon>
        <taxon>Pseudomonadaceae</taxon>
        <taxon>Pseudomonas</taxon>
    </lineage>
</organism>
<keyword evidence="6" id="KW-1185">Reference proteome</keyword>
<dbReference type="SUPFAM" id="SSF48256">
    <property type="entry name" value="Citrate synthase"/>
    <property type="match status" value="1"/>
</dbReference>
<gene>
    <name evidence="5" type="ORF">OH718_05860</name>
</gene>
<dbReference type="Gene3D" id="1.10.580.10">
    <property type="entry name" value="Citrate Synthase, domain 1"/>
    <property type="match status" value="1"/>
</dbReference>
<reference evidence="5 6" key="1">
    <citation type="submission" date="2022-10" db="EMBL/GenBank/DDBJ databases">
        <title>Characterization of Pseudomonas capsici strains from pepper and tomato in Georgia.</title>
        <authorList>
            <person name="Zhao M."/>
            <person name="Dutta B."/>
        </authorList>
    </citation>
    <scope>NUCLEOTIDE SEQUENCE [LARGE SCALE GENOMIC DNA]</scope>
    <source>
        <strain evidence="5 6">Pc20-5</strain>
    </source>
</reference>
<sequence>MDAWINSSEALSLLNVRAQTLYANVSRGKIRTKRDPEDTRKRLYHAGDVARLGSRRRGQRRIEDVMAEVTGWGHPIMVTSISTVHKGVLLYRDRNAVELSRTWSLEQVASLLWQTSEFSLGTPQFGAVERVFYSVCPVEKAMQTVAAKMHIEPPTHERSPDDLIADAHALLSRIIFTVFGDSSSYALGTISEIASQYWGRPTAEPVLRQALCLLADHELNASTFATRVVISTGASLCSGVLAGLAALNGPLHGRVGLTINALVKEAKSNGAELTVRKWLAEKQCIPAFGHPLYPEGDVRAKALLQNIPLSGIMSEICFWATQLTGEQPTVDFALACLVEAYDLPSDAPLSFYIAARSVGWIAHALEQAKEGNLIRPRAKYK</sequence>
<dbReference type="InterPro" id="IPR016142">
    <property type="entry name" value="Citrate_synth-like_lrg_a-sub"/>
</dbReference>
<protein>
    <recommendedName>
        <fullName evidence="3">citrate synthase (unknown stereospecificity)</fullName>
        <ecNumber evidence="3">2.3.3.16</ecNumber>
    </recommendedName>
</protein>
<dbReference type="EC" id="2.3.3.16" evidence="3"/>
<comment type="similarity">
    <text evidence="2">Belongs to the citrate synthase family.</text>
</comment>